<organism evidence="7 8">
    <name type="scientific">Pseudovibrio ascidiaceicola</name>
    <dbReference type="NCBI Taxonomy" id="285279"/>
    <lineage>
        <taxon>Bacteria</taxon>
        <taxon>Pseudomonadati</taxon>
        <taxon>Pseudomonadota</taxon>
        <taxon>Alphaproteobacteria</taxon>
        <taxon>Hyphomicrobiales</taxon>
        <taxon>Stappiaceae</taxon>
        <taxon>Pseudovibrio</taxon>
    </lineage>
</organism>
<name>A0A1I4CDP3_9HYPH</name>
<evidence type="ECO:0000256" key="2">
    <source>
        <dbReference type="ARBA" id="ARBA00004613"/>
    </source>
</evidence>
<dbReference type="Pfam" id="PF00669">
    <property type="entry name" value="Flagellin_N"/>
    <property type="match status" value="1"/>
</dbReference>
<keyword evidence="7" id="KW-0282">Flagellum</keyword>
<dbReference type="SUPFAM" id="SSF64518">
    <property type="entry name" value="Phase 1 flagellin"/>
    <property type="match status" value="1"/>
</dbReference>
<evidence type="ECO:0000256" key="4">
    <source>
        <dbReference type="ARBA" id="ARBA00023143"/>
    </source>
</evidence>
<evidence type="ECO:0000313" key="7">
    <source>
        <dbReference type="EMBL" id="SFK78447.1"/>
    </source>
</evidence>
<dbReference type="InterPro" id="IPR001029">
    <property type="entry name" value="Flagellin_N"/>
</dbReference>
<evidence type="ECO:0000256" key="3">
    <source>
        <dbReference type="ARBA" id="ARBA00005709"/>
    </source>
</evidence>
<keyword evidence="7" id="KW-0969">Cilium</keyword>
<accession>A0A1I4CDP3</accession>
<dbReference type="InterPro" id="IPR001492">
    <property type="entry name" value="Flagellin"/>
</dbReference>
<reference evidence="7 8" key="1">
    <citation type="submission" date="2016-10" db="EMBL/GenBank/DDBJ databases">
        <authorList>
            <person name="Varghese N."/>
            <person name="Submissions S."/>
        </authorList>
    </citation>
    <scope>NUCLEOTIDE SEQUENCE [LARGE SCALE GENOMIC DNA]</scope>
    <source>
        <strain evidence="7 8">DSM 16392</strain>
    </source>
</reference>
<dbReference type="PANTHER" id="PTHR42792:SF2">
    <property type="entry name" value="FLAGELLIN"/>
    <property type="match status" value="1"/>
</dbReference>
<dbReference type="Gene3D" id="1.20.1330.10">
    <property type="entry name" value="f41 fragment of flagellin, N-terminal domain"/>
    <property type="match status" value="2"/>
</dbReference>
<dbReference type="PANTHER" id="PTHR42792">
    <property type="entry name" value="FLAGELLIN"/>
    <property type="match status" value="1"/>
</dbReference>
<evidence type="ECO:0000256" key="1">
    <source>
        <dbReference type="ARBA" id="ARBA00004365"/>
    </source>
</evidence>
<evidence type="ECO:0000256" key="5">
    <source>
        <dbReference type="SAM" id="MobiDB-lite"/>
    </source>
</evidence>
<dbReference type="RefSeq" id="WP_093521265.1">
    <property type="nucleotide sequence ID" value="NZ_FOSK01000009.1"/>
</dbReference>
<comment type="subcellular location">
    <subcellularLocation>
        <location evidence="1">Bacterial flagellum</location>
    </subcellularLocation>
    <subcellularLocation>
        <location evidence="2">Secreted</location>
    </subcellularLocation>
</comment>
<feature type="domain" description="Flagellin N-terminal" evidence="6">
    <location>
        <begin position="11"/>
        <end position="138"/>
    </location>
</feature>
<comment type="caution">
    <text evidence="7">The sequence shown here is derived from an EMBL/GenBank/DDBJ whole genome shotgun (WGS) entry which is preliminary data.</text>
</comment>
<comment type="similarity">
    <text evidence="3">Belongs to the bacterial flagellin family.</text>
</comment>
<sequence length="539" mass="56010">MADITLTAAVRSNLSTLQSTASLISDTQERLATGKKVNSALDNPNSFFTASSLNSRASDLNNLQDDIGQSVSTLEAADKGIQGIDKLLDAAKGKANQALQSKDADTRAKYASEFNELRTQIEDIAKDSGYKGKNLLGGDGNDLLVKFNEDGSSKLNIGAVDYTDLDSEDAAFKLEGISTTVGEVEARDLKQAFTLGEVGQIPGQSGSATTTGLTDAAGTPAPIDGDETVGGTGATGFTGIATGDVIKVKDADGNYLKDADGNDVSFTTLGSNTLQQVGDGIAQALRDAGEENASASISVDGQLTLSGLKNSVELEHETSAGTGGQALDTLEIRGTYDIKDTKLSDLGAFEDGDRISFKYGDNARQYFDVTDSNTVEDLRAAIETADGVATEVNASFKDGQLILDVGKQDLTFGFDGAGSGGEFADAAKNVVGKDLDSVAGRGWGSDELIEESLDQIRQAQLDLRAQASTFGTNLSVVTNRQDFTADLISTLEVGAGKLTLADSNLEGANLAALNTQNSIATSTLSLATQAGQSVLQLIR</sequence>
<protein>
    <submittedName>
        <fullName evidence="7">Flagellin FlgL</fullName>
    </submittedName>
</protein>
<feature type="region of interest" description="Disordered" evidence="5">
    <location>
        <begin position="200"/>
        <end position="230"/>
    </location>
</feature>
<dbReference type="EMBL" id="FOSK01000009">
    <property type="protein sequence ID" value="SFK78447.1"/>
    <property type="molecule type" value="Genomic_DNA"/>
</dbReference>
<keyword evidence="4" id="KW-0975">Bacterial flagellum</keyword>
<keyword evidence="7" id="KW-0966">Cell projection</keyword>
<proteinExistence type="inferred from homology"/>
<feature type="compositionally biased region" description="Low complexity" evidence="5">
    <location>
        <begin position="208"/>
        <end position="222"/>
    </location>
</feature>
<keyword evidence="8" id="KW-1185">Reference proteome</keyword>
<dbReference type="Proteomes" id="UP000199598">
    <property type="component" value="Unassembled WGS sequence"/>
</dbReference>
<evidence type="ECO:0000259" key="6">
    <source>
        <dbReference type="Pfam" id="PF00669"/>
    </source>
</evidence>
<evidence type="ECO:0000313" key="8">
    <source>
        <dbReference type="Proteomes" id="UP000199598"/>
    </source>
</evidence>
<gene>
    <name evidence="7" type="ORF">SAMN04488518_10959</name>
</gene>